<evidence type="ECO:0000259" key="1">
    <source>
        <dbReference type="Pfam" id="PF03544"/>
    </source>
</evidence>
<dbReference type="Pfam" id="PF03544">
    <property type="entry name" value="TonB_C"/>
    <property type="match status" value="1"/>
</dbReference>
<dbReference type="RefSeq" id="WP_202004058.1">
    <property type="nucleotide sequence ID" value="NZ_JAERSF010000003.1"/>
</dbReference>
<evidence type="ECO:0000313" key="3">
    <source>
        <dbReference type="Proteomes" id="UP000603728"/>
    </source>
</evidence>
<keyword evidence="3" id="KW-1185">Reference proteome</keyword>
<dbReference type="Proteomes" id="UP000603728">
    <property type="component" value="Unassembled WGS sequence"/>
</dbReference>
<dbReference type="Gene3D" id="3.90.930.1">
    <property type="match status" value="1"/>
</dbReference>
<name>A0ABS1KGR1_9FLAO</name>
<reference evidence="2 3" key="1">
    <citation type="submission" date="2021-01" db="EMBL/GenBank/DDBJ databases">
        <title>Genome seq and assembly of Flavobacterium sp. GN10.</title>
        <authorList>
            <person name="Chhetri G."/>
        </authorList>
    </citation>
    <scope>NUCLEOTIDE SEQUENCE [LARGE SCALE GENOMIC DNA]</scope>
    <source>
        <strain evidence="2 3">GN10</strain>
    </source>
</reference>
<organism evidence="2 3">
    <name type="scientific">Flavobacterium tagetis</name>
    <dbReference type="NCBI Taxonomy" id="2801336"/>
    <lineage>
        <taxon>Bacteria</taxon>
        <taxon>Pseudomonadati</taxon>
        <taxon>Bacteroidota</taxon>
        <taxon>Flavobacteriia</taxon>
        <taxon>Flavobacteriales</taxon>
        <taxon>Flavobacteriaceae</taxon>
        <taxon>Flavobacterium</taxon>
    </lineage>
</organism>
<proteinExistence type="predicted"/>
<feature type="domain" description="TonB C-terminal" evidence="1">
    <location>
        <begin position="283"/>
        <end position="345"/>
    </location>
</feature>
<dbReference type="SUPFAM" id="SSF74653">
    <property type="entry name" value="TolA/TonB C-terminal domain"/>
    <property type="match status" value="1"/>
</dbReference>
<sequence length="350" mass="39787">MKNIQKGIKVLLLMATFHVGIAQEYNKINSSSISYLNNGFLSNNFISIENANKTKLKNGFYEMNRDGRKMQFYINEKGNVDGTFKEYNSNGTLGIQTLLNNGKLISTTAVDSNGKTIESLNVGKDAKSGHQFFNRKKYDSLGALVEQIDYNWDKKEIKTSNYENKKLVSETIIFDEYKIWNSNGDITEAKLTHPKNTSYKIEKKYYPNGKLKSSRFTDSQSIEGELKEYTEAGVLIKSKKTSTDKINNEKIYKLEEVEVKPSYPSGIDSFYKFFSKNFVKPNQEGLQGTIYMDFVVEKDGSLSAFRCFKDIGYATGAEAIRVLKLSPKWNPAKIDGKKVRCVYVLKVPSK</sequence>
<comment type="caution">
    <text evidence="2">The sequence shown here is derived from an EMBL/GenBank/DDBJ whole genome shotgun (WGS) entry which is preliminary data.</text>
</comment>
<dbReference type="EMBL" id="JAERSF010000003">
    <property type="protein sequence ID" value="MBL0738362.1"/>
    <property type="molecule type" value="Genomic_DNA"/>
</dbReference>
<protein>
    <submittedName>
        <fullName evidence="2">Energy transducer TonB</fullName>
    </submittedName>
</protein>
<gene>
    <name evidence="2" type="ORF">JI750_15810</name>
</gene>
<evidence type="ECO:0000313" key="2">
    <source>
        <dbReference type="EMBL" id="MBL0738362.1"/>
    </source>
</evidence>
<dbReference type="InterPro" id="IPR037682">
    <property type="entry name" value="TonB_C"/>
</dbReference>
<accession>A0ABS1KGR1</accession>
<dbReference type="Gene3D" id="3.30.1150.10">
    <property type="match status" value="1"/>
</dbReference>